<dbReference type="EC" id="3.1.3.99" evidence="1"/>
<organism evidence="1 2">
    <name type="scientific">Coemansia nantahalensis</name>
    <dbReference type="NCBI Taxonomy" id="2789366"/>
    <lineage>
        <taxon>Eukaryota</taxon>
        <taxon>Fungi</taxon>
        <taxon>Fungi incertae sedis</taxon>
        <taxon>Zoopagomycota</taxon>
        <taxon>Kickxellomycotina</taxon>
        <taxon>Kickxellomycetes</taxon>
        <taxon>Kickxellales</taxon>
        <taxon>Kickxellaceae</taxon>
        <taxon>Coemansia</taxon>
    </lineage>
</organism>
<evidence type="ECO:0000313" key="2">
    <source>
        <dbReference type="Proteomes" id="UP001140234"/>
    </source>
</evidence>
<name>A0ACC1K1M2_9FUNG</name>
<protein>
    <submittedName>
        <fullName evidence="1">IMP 5'-nucleotidase</fullName>
        <ecNumber evidence="1">3.1.3.99</ecNumber>
    </submittedName>
</protein>
<keyword evidence="2" id="KW-1185">Reference proteome</keyword>
<accession>A0ACC1K1M2</accession>
<keyword evidence="1" id="KW-0378">Hydrolase</keyword>
<evidence type="ECO:0000313" key="1">
    <source>
        <dbReference type="EMBL" id="KAJ2771558.1"/>
    </source>
</evidence>
<dbReference type="EMBL" id="JANBUJ010000518">
    <property type="protein sequence ID" value="KAJ2771558.1"/>
    <property type="molecule type" value="Genomic_DNA"/>
</dbReference>
<gene>
    <name evidence="1" type="primary">ISN1</name>
    <name evidence="1" type="ORF">IWQ57_002158</name>
</gene>
<dbReference type="Proteomes" id="UP001140234">
    <property type="component" value="Unassembled WGS sequence"/>
</dbReference>
<comment type="caution">
    <text evidence="1">The sequence shown here is derived from an EMBL/GenBank/DDBJ whole genome shotgun (WGS) entry which is preliminary data.</text>
</comment>
<proteinExistence type="predicted"/>
<reference evidence="1" key="1">
    <citation type="submission" date="2022-07" db="EMBL/GenBank/DDBJ databases">
        <title>Phylogenomic reconstructions and comparative analyses of Kickxellomycotina fungi.</title>
        <authorList>
            <person name="Reynolds N.K."/>
            <person name="Stajich J.E."/>
            <person name="Barry K."/>
            <person name="Grigoriev I.V."/>
            <person name="Crous P."/>
            <person name="Smith M.E."/>
        </authorList>
    </citation>
    <scope>NUCLEOTIDE SEQUENCE</scope>
    <source>
        <strain evidence="1">CBS 109366</strain>
    </source>
</reference>
<sequence length="428" mass="47024">MTSQYKTNYHLRAHKRDTLIEFIKGMLLTPFVLHSLPVPAGDDEGEAGEEGQSRPTTGSSSPERAQEANASRFAEIFSSIESLIEEHREFTGSGIPTHSRLARLVPNIGTFFTGLPLERAFRHINERNRISARKHVPPSFNDVRRILNTAQVMAIAPALQLVTFDGDMTLYADGQNFEEGSPLTASIVALLRRRISVAIVTAAGYGSDAARYETRLAGLLRGFAAAGLAADEVARFYVLGGECNFLFRCRADYRLEYLDDCAYASSALRSWTDGQVQQLLDVAEQELADCVQRMAINARILRKPRAVGLVPQEQLTREQLDECALSSQTALLKFQGSPKSQPCDVPIPFCAFNGGNDCWVDIGNKLIGVRILQDLIGSPAEATLHVGDQFLSTGNDISTRSACCTCWIISPRETQDMLAELDAFLGPH</sequence>